<accession>A0A395HGU7</accession>
<feature type="compositionally biased region" description="Polar residues" evidence="6">
    <location>
        <begin position="135"/>
        <end position="149"/>
    </location>
</feature>
<feature type="compositionally biased region" description="Polar residues" evidence="6">
    <location>
        <begin position="76"/>
        <end position="88"/>
    </location>
</feature>
<sequence>MKRKATPESLNSQSKRAPRQDPVSCVSCRTKKIKCDRQQPCGSCSIRGLPCRYERSSATREDSKFQETHPAGHETSIITQKPQDNDSPVTISAVESRNNRELMQTADWLENIHMAARIPTVTPQWLRDGLGGPRSNRTPSSTPGAGLSPSSPAYPYMTWSASKENPATIDVRSYLPNRDKAMALLQYYIDYVGPLYHIIIASRVRSQVDNIYRSVELGSPIILDQLALLFSIMASSLYLQLSLESSADAEACSRELSYLTGATLIQSNYTVSPTIEGLQATMIVMHNLCTWNIQPSVSALFALGSIISQAKILMLHCVDLQRLREERKAVGYDSLEVELKRRLWWDLVSYDWLLGNLSGPQEWTYSIQQNHMNVQQPSNVDDTIIEKEGVVSSRPDSVPTDMSYALQRLKLAVICREIIDATSYDHLHGQELDYGRILELDRKFHHLISEIPEFFRLDPGSRRRFEPIYKERPAIAWQKYVLQQGYYSRLCRLHRHHFIRGAREPSYAYSHVICLQSARKVLEIKRIMDEGDLGRHPPISVVWSVIHHVFMAAVILLMDVCFNWDDILADKRKEEVLDACRMLSKAHESSLLVREGINAMMRVLQKHWKSGKQSFAAQPVEMSSSDTMLAPSLVEESACIVPVASGVYNMPSTTINVHGDSMEAVTTCLSGDKQLEDIWSEMLESGNNLALESSDWTDLLNELTDTSLPRNCPLTID</sequence>
<evidence type="ECO:0000256" key="5">
    <source>
        <dbReference type="ARBA" id="ARBA00023242"/>
    </source>
</evidence>
<dbReference type="PROSITE" id="PS50048">
    <property type="entry name" value="ZN2_CY6_FUNGAL_2"/>
    <property type="match status" value="1"/>
</dbReference>
<dbReference type="GO" id="GO:0009893">
    <property type="term" value="P:positive regulation of metabolic process"/>
    <property type="evidence" value="ECO:0007669"/>
    <property type="project" value="UniProtKB-ARBA"/>
</dbReference>
<keyword evidence="3" id="KW-0238">DNA-binding</keyword>
<evidence type="ECO:0000256" key="4">
    <source>
        <dbReference type="ARBA" id="ARBA00023163"/>
    </source>
</evidence>
<dbReference type="AlphaFoldDB" id="A0A395HGU7"/>
<dbReference type="CDD" id="cd12148">
    <property type="entry name" value="fungal_TF_MHR"/>
    <property type="match status" value="1"/>
</dbReference>
<dbReference type="CDD" id="cd00067">
    <property type="entry name" value="GAL4"/>
    <property type="match status" value="1"/>
</dbReference>
<comment type="subcellular location">
    <subcellularLocation>
        <location evidence="1">Nucleus</location>
    </subcellularLocation>
</comment>
<dbReference type="STRING" id="1450537.A0A395HGU7"/>
<dbReference type="RefSeq" id="XP_025545873.1">
    <property type="nucleotide sequence ID" value="XM_025694340.1"/>
</dbReference>
<dbReference type="EMBL" id="KZ824358">
    <property type="protein sequence ID" value="RAL06719.1"/>
    <property type="molecule type" value="Genomic_DNA"/>
</dbReference>
<organism evidence="8 9">
    <name type="scientific">Aspergillus homomorphus (strain CBS 101889)</name>
    <dbReference type="NCBI Taxonomy" id="1450537"/>
    <lineage>
        <taxon>Eukaryota</taxon>
        <taxon>Fungi</taxon>
        <taxon>Dikarya</taxon>
        <taxon>Ascomycota</taxon>
        <taxon>Pezizomycotina</taxon>
        <taxon>Eurotiomycetes</taxon>
        <taxon>Eurotiomycetidae</taxon>
        <taxon>Eurotiales</taxon>
        <taxon>Aspergillaceae</taxon>
        <taxon>Aspergillus</taxon>
        <taxon>Aspergillus subgen. Circumdati</taxon>
    </lineage>
</organism>
<dbReference type="GO" id="GO:0003677">
    <property type="term" value="F:DNA binding"/>
    <property type="evidence" value="ECO:0007669"/>
    <property type="project" value="UniProtKB-KW"/>
</dbReference>
<dbReference type="InterPro" id="IPR001138">
    <property type="entry name" value="Zn2Cys6_DnaBD"/>
</dbReference>
<evidence type="ECO:0000256" key="3">
    <source>
        <dbReference type="ARBA" id="ARBA00023125"/>
    </source>
</evidence>
<feature type="domain" description="Zn(2)-C6 fungal-type" evidence="7">
    <location>
        <begin position="24"/>
        <end position="53"/>
    </location>
</feature>
<dbReference type="SMART" id="SM00066">
    <property type="entry name" value="GAL4"/>
    <property type="match status" value="1"/>
</dbReference>
<feature type="compositionally biased region" description="Basic and acidic residues" evidence="6">
    <location>
        <begin position="57"/>
        <end position="72"/>
    </location>
</feature>
<reference evidence="8 9" key="1">
    <citation type="submission" date="2018-02" db="EMBL/GenBank/DDBJ databases">
        <title>The genomes of Aspergillus section Nigri reveals drivers in fungal speciation.</title>
        <authorList>
            <consortium name="DOE Joint Genome Institute"/>
            <person name="Vesth T.C."/>
            <person name="Nybo J."/>
            <person name="Theobald S."/>
            <person name="Brandl J."/>
            <person name="Frisvad J.C."/>
            <person name="Nielsen K.F."/>
            <person name="Lyhne E.K."/>
            <person name="Kogle M.E."/>
            <person name="Kuo A."/>
            <person name="Riley R."/>
            <person name="Clum A."/>
            <person name="Nolan M."/>
            <person name="Lipzen A."/>
            <person name="Salamov A."/>
            <person name="Henrissat B."/>
            <person name="Wiebenga A."/>
            <person name="De vries R.P."/>
            <person name="Grigoriev I.V."/>
            <person name="Mortensen U.H."/>
            <person name="Andersen M.R."/>
            <person name="Baker S.E."/>
        </authorList>
    </citation>
    <scope>NUCLEOTIDE SEQUENCE [LARGE SCALE GENOMIC DNA]</scope>
    <source>
        <strain evidence="8 9">CBS 101889</strain>
    </source>
</reference>
<evidence type="ECO:0000313" key="8">
    <source>
        <dbReference type="EMBL" id="RAL06719.1"/>
    </source>
</evidence>
<feature type="region of interest" description="Disordered" evidence="6">
    <location>
        <begin position="125"/>
        <end position="149"/>
    </location>
</feature>
<feature type="region of interest" description="Disordered" evidence="6">
    <location>
        <begin position="57"/>
        <end position="88"/>
    </location>
</feature>
<keyword evidence="9" id="KW-1185">Reference proteome</keyword>
<dbReference type="GeneID" id="37198629"/>
<evidence type="ECO:0000256" key="1">
    <source>
        <dbReference type="ARBA" id="ARBA00004123"/>
    </source>
</evidence>
<evidence type="ECO:0000259" key="7">
    <source>
        <dbReference type="PROSITE" id="PS50048"/>
    </source>
</evidence>
<dbReference type="OrthoDB" id="3014581at2759"/>
<evidence type="ECO:0000313" key="9">
    <source>
        <dbReference type="Proteomes" id="UP000248961"/>
    </source>
</evidence>
<keyword evidence="2" id="KW-0805">Transcription regulation</keyword>
<feature type="region of interest" description="Disordered" evidence="6">
    <location>
        <begin position="1"/>
        <end position="23"/>
    </location>
</feature>
<gene>
    <name evidence="8" type="ORF">BO97DRAFT_401437</name>
</gene>
<proteinExistence type="predicted"/>
<dbReference type="PANTHER" id="PTHR31001">
    <property type="entry name" value="UNCHARACTERIZED TRANSCRIPTIONAL REGULATORY PROTEIN"/>
    <property type="match status" value="1"/>
</dbReference>
<evidence type="ECO:0000256" key="2">
    <source>
        <dbReference type="ARBA" id="ARBA00023015"/>
    </source>
</evidence>
<dbReference type="GO" id="GO:0008270">
    <property type="term" value="F:zinc ion binding"/>
    <property type="evidence" value="ECO:0007669"/>
    <property type="project" value="InterPro"/>
</dbReference>
<dbReference type="Proteomes" id="UP000248961">
    <property type="component" value="Unassembled WGS sequence"/>
</dbReference>
<dbReference type="GO" id="GO:0000981">
    <property type="term" value="F:DNA-binding transcription factor activity, RNA polymerase II-specific"/>
    <property type="evidence" value="ECO:0007669"/>
    <property type="project" value="InterPro"/>
</dbReference>
<dbReference type="Pfam" id="PF00172">
    <property type="entry name" value="Zn_clus"/>
    <property type="match status" value="1"/>
</dbReference>
<keyword evidence="5" id="KW-0539">Nucleus</keyword>
<protein>
    <submittedName>
        <fullName evidence="8">C6 zinc finger domain protein</fullName>
    </submittedName>
</protein>
<evidence type="ECO:0000256" key="6">
    <source>
        <dbReference type="SAM" id="MobiDB-lite"/>
    </source>
</evidence>
<dbReference type="PANTHER" id="PTHR31001:SF90">
    <property type="entry name" value="CENTROMERE DNA-BINDING PROTEIN COMPLEX CBF3 SUBUNIT B"/>
    <property type="match status" value="1"/>
</dbReference>
<dbReference type="Gene3D" id="4.10.240.10">
    <property type="entry name" value="Zn(2)-C6 fungal-type DNA-binding domain"/>
    <property type="match status" value="1"/>
</dbReference>
<dbReference type="GO" id="GO:0005634">
    <property type="term" value="C:nucleus"/>
    <property type="evidence" value="ECO:0007669"/>
    <property type="project" value="UniProtKB-SubCell"/>
</dbReference>
<dbReference type="PROSITE" id="PS00463">
    <property type="entry name" value="ZN2_CY6_FUNGAL_1"/>
    <property type="match status" value="1"/>
</dbReference>
<name>A0A395HGU7_ASPHC</name>
<dbReference type="InterPro" id="IPR036864">
    <property type="entry name" value="Zn2-C6_fun-type_DNA-bd_sf"/>
</dbReference>
<dbReference type="InterPro" id="IPR050613">
    <property type="entry name" value="Sec_Metabolite_Reg"/>
</dbReference>
<dbReference type="SUPFAM" id="SSF57701">
    <property type="entry name" value="Zn2/Cys6 DNA-binding domain"/>
    <property type="match status" value="1"/>
</dbReference>
<dbReference type="VEuPathDB" id="FungiDB:BO97DRAFT_401437"/>
<keyword evidence="4" id="KW-0804">Transcription</keyword>